<proteinExistence type="predicted"/>
<gene>
    <name evidence="4" type="ORF">OI25_7792</name>
    <name evidence="5" type="ORF">ParKJ_38075</name>
</gene>
<name>A0AAP5QIJ6_9BURK</name>
<keyword evidence="1" id="KW-0238">DNA-binding</keyword>
<dbReference type="EMBL" id="JANSLM010000023">
    <property type="protein sequence ID" value="MDT8843245.1"/>
    <property type="molecule type" value="Genomic_DNA"/>
</dbReference>
<sequence>METVEAFGAVLRKRRLAAALTQEQFAFEANIRRNYVSMLELGQHQPTLSMLFTLAAALRCHPSDLLLEVEERLAKARGKERRTPIRPTQRRARATKRTPE</sequence>
<reference evidence="4 6" key="1">
    <citation type="journal article" date="2015" name="Genome Announc.">
        <title>Complete genome sequences for 59 burkholderia isolates, both pathogenic and near neighbor.</title>
        <authorList>
            <person name="Johnson S.L."/>
            <person name="Bishop-Lilly K.A."/>
            <person name="Ladner J.T."/>
            <person name="Daligault H.E."/>
            <person name="Davenport K.W."/>
            <person name="Jaissle J."/>
            <person name="Frey K.G."/>
            <person name="Koroleva G.I."/>
            <person name="Bruce D.C."/>
            <person name="Coyne S.R."/>
            <person name="Broomall S.M."/>
            <person name="Li P.E."/>
            <person name="Teshima H."/>
            <person name="Gibbons H.S."/>
            <person name="Palacios G.F."/>
            <person name="Rosenzweig C.N."/>
            <person name="Redden C.L."/>
            <person name="Xu Y."/>
            <person name="Minogue T.D."/>
            <person name="Chain P.S."/>
        </authorList>
    </citation>
    <scope>NUCLEOTIDE SEQUENCE [LARGE SCALE GENOMIC DNA]</scope>
    <source>
        <strain evidence="4 6">ATCC BAA-463</strain>
    </source>
</reference>
<dbReference type="Proteomes" id="UP001246473">
    <property type="component" value="Unassembled WGS sequence"/>
</dbReference>
<dbReference type="SMART" id="SM00530">
    <property type="entry name" value="HTH_XRE"/>
    <property type="match status" value="1"/>
</dbReference>
<dbReference type="GeneID" id="66514028"/>
<dbReference type="InterPro" id="IPR001387">
    <property type="entry name" value="Cro/C1-type_HTH"/>
</dbReference>
<protein>
    <submittedName>
        <fullName evidence="5">Helix-turn-helix domain-containing protein</fullName>
    </submittedName>
    <submittedName>
        <fullName evidence="4">Helix-turn-helix family protein</fullName>
    </submittedName>
</protein>
<dbReference type="CDD" id="cd00093">
    <property type="entry name" value="HTH_XRE"/>
    <property type="match status" value="1"/>
</dbReference>
<dbReference type="KEGG" id="bfn:OI25_7792"/>
<dbReference type="PANTHER" id="PTHR46797:SF1">
    <property type="entry name" value="METHYLPHOSPHONATE SYNTHASE"/>
    <property type="match status" value="1"/>
</dbReference>
<dbReference type="AlphaFoldDB" id="A0AAP5QIJ6"/>
<evidence type="ECO:0000313" key="6">
    <source>
        <dbReference type="Proteomes" id="UP000032614"/>
    </source>
</evidence>
<evidence type="ECO:0000313" key="7">
    <source>
        <dbReference type="Proteomes" id="UP001246473"/>
    </source>
</evidence>
<dbReference type="Pfam" id="PF01381">
    <property type="entry name" value="HTH_3"/>
    <property type="match status" value="1"/>
</dbReference>
<dbReference type="GO" id="GO:0003677">
    <property type="term" value="F:DNA binding"/>
    <property type="evidence" value="ECO:0007669"/>
    <property type="project" value="UniProtKB-KW"/>
</dbReference>
<dbReference type="SUPFAM" id="SSF47413">
    <property type="entry name" value="lambda repressor-like DNA-binding domains"/>
    <property type="match status" value="1"/>
</dbReference>
<dbReference type="Proteomes" id="UP000032614">
    <property type="component" value="Chromosome 3"/>
</dbReference>
<feature type="region of interest" description="Disordered" evidence="2">
    <location>
        <begin position="76"/>
        <end position="100"/>
    </location>
</feature>
<feature type="compositionally biased region" description="Basic residues" evidence="2">
    <location>
        <begin position="88"/>
        <end position="100"/>
    </location>
</feature>
<dbReference type="PROSITE" id="PS50943">
    <property type="entry name" value="HTH_CROC1"/>
    <property type="match status" value="1"/>
</dbReference>
<organism evidence="5 7">
    <name type="scientific">Paraburkholderia fungorum</name>
    <dbReference type="NCBI Taxonomy" id="134537"/>
    <lineage>
        <taxon>Bacteria</taxon>
        <taxon>Pseudomonadati</taxon>
        <taxon>Pseudomonadota</taxon>
        <taxon>Betaproteobacteria</taxon>
        <taxon>Burkholderiales</taxon>
        <taxon>Burkholderiaceae</taxon>
        <taxon>Paraburkholderia</taxon>
    </lineage>
</organism>
<dbReference type="InterPro" id="IPR050807">
    <property type="entry name" value="TransReg_Diox_bact_type"/>
</dbReference>
<evidence type="ECO:0000256" key="1">
    <source>
        <dbReference type="ARBA" id="ARBA00023125"/>
    </source>
</evidence>
<accession>A0AAP5QIJ6</accession>
<evidence type="ECO:0000259" key="3">
    <source>
        <dbReference type="PROSITE" id="PS50943"/>
    </source>
</evidence>
<evidence type="ECO:0000256" key="2">
    <source>
        <dbReference type="SAM" id="MobiDB-lite"/>
    </source>
</evidence>
<dbReference type="RefSeq" id="WP_046565375.1">
    <property type="nucleotide sequence ID" value="NZ_CP010025.1"/>
</dbReference>
<evidence type="ECO:0000313" key="5">
    <source>
        <dbReference type="EMBL" id="MDT8843245.1"/>
    </source>
</evidence>
<dbReference type="GO" id="GO:0005829">
    <property type="term" value="C:cytosol"/>
    <property type="evidence" value="ECO:0007669"/>
    <property type="project" value="TreeGrafter"/>
</dbReference>
<dbReference type="PANTHER" id="PTHR46797">
    <property type="entry name" value="HTH-TYPE TRANSCRIPTIONAL REGULATOR"/>
    <property type="match status" value="1"/>
</dbReference>
<reference evidence="5" key="2">
    <citation type="submission" date="2022-08" db="EMBL/GenBank/DDBJ databases">
        <authorList>
            <person name="Kim S.-J."/>
        </authorList>
    </citation>
    <scope>NUCLEOTIDE SEQUENCE</scope>
    <source>
        <strain evidence="5">KJ</strain>
    </source>
</reference>
<dbReference type="EMBL" id="CP010025">
    <property type="protein sequence ID" value="AJZ57114.1"/>
    <property type="molecule type" value="Genomic_DNA"/>
</dbReference>
<evidence type="ECO:0000313" key="4">
    <source>
        <dbReference type="EMBL" id="AJZ57114.1"/>
    </source>
</evidence>
<dbReference type="InterPro" id="IPR010982">
    <property type="entry name" value="Lambda_DNA-bd_dom_sf"/>
</dbReference>
<dbReference type="GO" id="GO:0003700">
    <property type="term" value="F:DNA-binding transcription factor activity"/>
    <property type="evidence" value="ECO:0007669"/>
    <property type="project" value="TreeGrafter"/>
</dbReference>
<dbReference type="Gene3D" id="1.10.260.40">
    <property type="entry name" value="lambda repressor-like DNA-binding domains"/>
    <property type="match status" value="1"/>
</dbReference>
<feature type="domain" description="HTH cro/C1-type" evidence="3">
    <location>
        <begin position="11"/>
        <end position="65"/>
    </location>
</feature>